<dbReference type="RefSeq" id="WP_048309222.1">
    <property type="nucleotide sequence ID" value="NZ_CP119526.1"/>
</dbReference>
<feature type="transmembrane region" description="Helical" evidence="1">
    <location>
        <begin position="130"/>
        <end position="148"/>
    </location>
</feature>
<accession>A0A0J6D1I6</accession>
<feature type="transmembrane region" description="Helical" evidence="1">
    <location>
        <begin position="6"/>
        <end position="23"/>
    </location>
</feature>
<comment type="caution">
    <text evidence="2">The sequence shown here is derived from an EMBL/GenBank/DDBJ whole genome shotgun (WGS) entry which is preliminary data.</text>
</comment>
<keyword evidence="1" id="KW-0472">Membrane</keyword>
<dbReference type="STRING" id="157733.AB986_02090"/>
<feature type="transmembrane region" description="Helical" evidence="1">
    <location>
        <begin position="30"/>
        <end position="46"/>
    </location>
</feature>
<gene>
    <name evidence="2" type="ORF">AB986_02090</name>
</gene>
<proteinExistence type="predicted"/>
<feature type="transmembrane region" description="Helical" evidence="1">
    <location>
        <begin position="160"/>
        <end position="179"/>
    </location>
</feature>
<sequence length="200" mass="22927">MDGALFLWFAWMGVIITVFFLKASNNRNSLLFVLLLAICIVTFEFQVMEYSFSALVVLSIVYGYLLLLTYMQVTRIYAVIIVLMLTAAYTSIELFSIYDPVFTYLYTKWSVSAILFIIIHISLHNSSERCSLLILGVVHGEVILSILFQQMGIKRLAGELASFDIIAISIMGTVTWHYFVQVTEHLEKLVKKHQERRGYS</sequence>
<dbReference type="Proteomes" id="UP000035996">
    <property type="component" value="Unassembled WGS sequence"/>
</dbReference>
<feature type="transmembrane region" description="Helical" evidence="1">
    <location>
        <begin position="104"/>
        <end position="123"/>
    </location>
</feature>
<dbReference type="InterPro" id="IPR014617">
    <property type="entry name" value="YphA_Bacsu"/>
</dbReference>
<organism evidence="2 3">
    <name type="scientific">Guptibacillus hwajinpoensis</name>
    <dbReference type="NCBI Taxonomy" id="208199"/>
    <lineage>
        <taxon>Bacteria</taxon>
        <taxon>Bacillati</taxon>
        <taxon>Bacillota</taxon>
        <taxon>Bacilli</taxon>
        <taxon>Bacillales</taxon>
        <taxon>Guptibacillaceae</taxon>
        <taxon>Guptibacillus</taxon>
    </lineage>
</organism>
<dbReference type="OrthoDB" id="2965169at2"/>
<evidence type="ECO:0000313" key="2">
    <source>
        <dbReference type="EMBL" id="KMM38139.1"/>
    </source>
</evidence>
<name>A0A0J6D1I6_9BACL</name>
<feature type="transmembrane region" description="Helical" evidence="1">
    <location>
        <begin position="77"/>
        <end position="98"/>
    </location>
</feature>
<keyword evidence="1" id="KW-0812">Transmembrane</keyword>
<dbReference type="AlphaFoldDB" id="A0A0J6D1I6"/>
<dbReference type="PIRSF" id="PIRSF036710">
    <property type="entry name" value="YphA_Bacsu"/>
    <property type="match status" value="1"/>
</dbReference>
<keyword evidence="3" id="KW-1185">Reference proteome</keyword>
<dbReference type="EMBL" id="LELK01000001">
    <property type="protein sequence ID" value="KMM38139.1"/>
    <property type="molecule type" value="Genomic_DNA"/>
</dbReference>
<reference evidence="2" key="1">
    <citation type="submission" date="2015-06" db="EMBL/GenBank/DDBJ databases">
        <authorList>
            <person name="Liu B."/>
            <person name="Wang J."/>
            <person name="Zhu Y."/>
            <person name="Liu G."/>
            <person name="Chen Q."/>
            <person name="Zheng C."/>
            <person name="Che J."/>
            <person name="Ge C."/>
            <person name="Shi H."/>
            <person name="Pan Z."/>
            <person name="Liu X."/>
        </authorList>
    </citation>
    <scope>NUCLEOTIDE SEQUENCE [LARGE SCALE GENOMIC DNA]</scope>
    <source>
        <strain evidence="2">DSM 16346</strain>
    </source>
</reference>
<evidence type="ECO:0000256" key="1">
    <source>
        <dbReference type="SAM" id="Phobius"/>
    </source>
</evidence>
<dbReference type="Pfam" id="PF24124">
    <property type="entry name" value="YphA"/>
    <property type="match status" value="1"/>
</dbReference>
<protein>
    <submittedName>
        <fullName evidence="2">Uncharacterized protein</fullName>
    </submittedName>
</protein>
<feature type="transmembrane region" description="Helical" evidence="1">
    <location>
        <begin position="52"/>
        <end position="70"/>
    </location>
</feature>
<keyword evidence="1" id="KW-1133">Transmembrane helix</keyword>
<evidence type="ECO:0000313" key="3">
    <source>
        <dbReference type="Proteomes" id="UP000035996"/>
    </source>
</evidence>